<protein>
    <submittedName>
        <fullName evidence="2">Predicted protein putative</fullName>
    </submittedName>
</protein>
<evidence type="ECO:0000313" key="2">
    <source>
        <dbReference type="EMBL" id="CCA24803.1"/>
    </source>
</evidence>
<evidence type="ECO:0000256" key="1">
    <source>
        <dbReference type="SAM" id="MobiDB-lite"/>
    </source>
</evidence>
<dbReference type="HOGENOM" id="CLU_1848778_0_0_1"/>
<proteinExistence type="predicted"/>
<name>F0WTV9_9STRA</name>
<feature type="compositionally biased region" description="Basic and acidic residues" evidence="1">
    <location>
        <begin position="127"/>
        <end position="139"/>
    </location>
</feature>
<gene>
    <name evidence="2" type="primary">AlNc14C259G9784</name>
    <name evidence="2" type="ORF">ALNC14_109470</name>
</gene>
<dbReference type="AlphaFoldDB" id="F0WTV9"/>
<sequence length="139" mass="15204">MRIIKGGNGPYNPKSIDDTGALLTEKISARQKNKSALGSRDSLRSKWPHISAMKRGFASGALNEDTIESIDKTHFVIDFDNGRTLEFVGEKQIKYADVVSGGEGMTMVVRLSGGHDATILPPNDNLHNPREQPPDSQRS</sequence>
<dbReference type="EMBL" id="FR824304">
    <property type="protein sequence ID" value="CCA24803.1"/>
    <property type="molecule type" value="Genomic_DNA"/>
</dbReference>
<reference evidence="2" key="1">
    <citation type="journal article" date="2011" name="PLoS Biol.">
        <title>Gene gain and loss during evolution of obligate parasitism in the white rust pathogen of Arabidopsis thaliana.</title>
        <authorList>
            <person name="Kemen E."/>
            <person name="Gardiner A."/>
            <person name="Schultz-Larsen T."/>
            <person name="Kemen A.C."/>
            <person name="Balmuth A.L."/>
            <person name="Robert-Seilaniantz A."/>
            <person name="Bailey K."/>
            <person name="Holub E."/>
            <person name="Studholme D.J."/>
            <person name="Maclean D."/>
            <person name="Jones J.D."/>
        </authorList>
    </citation>
    <scope>NUCLEOTIDE SEQUENCE</scope>
</reference>
<feature type="region of interest" description="Disordered" evidence="1">
    <location>
        <begin position="118"/>
        <end position="139"/>
    </location>
</feature>
<accession>F0WTV9</accession>
<organism evidence="2">
    <name type="scientific">Albugo laibachii Nc14</name>
    <dbReference type="NCBI Taxonomy" id="890382"/>
    <lineage>
        <taxon>Eukaryota</taxon>
        <taxon>Sar</taxon>
        <taxon>Stramenopiles</taxon>
        <taxon>Oomycota</taxon>
        <taxon>Peronosporomycetes</taxon>
        <taxon>Albuginales</taxon>
        <taxon>Albuginaceae</taxon>
        <taxon>Albugo</taxon>
    </lineage>
</organism>
<reference evidence="2" key="2">
    <citation type="submission" date="2011-02" db="EMBL/GenBank/DDBJ databases">
        <authorList>
            <person name="MacLean D."/>
        </authorList>
    </citation>
    <scope>NUCLEOTIDE SEQUENCE</scope>
</reference>